<dbReference type="InterPro" id="IPR036249">
    <property type="entry name" value="Thioredoxin-like_sf"/>
</dbReference>
<evidence type="ECO:0008006" key="3">
    <source>
        <dbReference type="Google" id="ProtNLM"/>
    </source>
</evidence>
<evidence type="ECO:0000313" key="1">
    <source>
        <dbReference type="EMBL" id="RXJ58078.1"/>
    </source>
</evidence>
<keyword evidence="2" id="KW-1185">Reference proteome</keyword>
<dbReference type="OrthoDB" id="5339451at2"/>
<comment type="caution">
    <text evidence="1">The sequence shown here is derived from an EMBL/GenBank/DDBJ whole genome shotgun (WGS) entry which is preliminary data.</text>
</comment>
<organism evidence="1 2">
    <name type="scientific">Candidatus Marinarcus aquaticus</name>
    <dbReference type="NCBI Taxonomy" id="2044504"/>
    <lineage>
        <taxon>Bacteria</taxon>
        <taxon>Pseudomonadati</taxon>
        <taxon>Campylobacterota</taxon>
        <taxon>Epsilonproteobacteria</taxon>
        <taxon>Campylobacterales</taxon>
        <taxon>Arcobacteraceae</taxon>
        <taxon>Candidatus Marinarcus</taxon>
    </lineage>
</organism>
<protein>
    <recommendedName>
        <fullName evidence="3">Redoxin domain-containing protein</fullName>
    </recommendedName>
</protein>
<evidence type="ECO:0000313" key="2">
    <source>
        <dbReference type="Proteomes" id="UP000290657"/>
    </source>
</evidence>
<dbReference type="AlphaFoldDB" id="A0A4Q0XR27"/>
<gene>
    <name evidence="1" type="ORF">CRV04_06100</name>
</gene>
<dbReference type="RefSeq" id="WP_128995940.1">
    <property type="nucleotide sequence ID" value="NZ_PDKN01000003.1"/>
</dbReference>
<dbReference type="Proteomes" id="UP000290657">
    <property type="component" value="Unassembled WGS sequence"/>
</dbReference>
<dbReference type="Gene3D" id="3.40.30.10">
    <property type="entry name" value="Glutaredoxin"/>
    <property type="match status" value="1"/>
</dbReference>
<dbReference type="EMBL" id="PDKN01000003">
    <property type="protein sequence ID" value="RXJ58078.1"/>
    <property type="molecule type" value="Genomic_DNA"/>
</dbReference>
<dbReference type="SUPFAM" id="SSF52833">
    <property type="entry name" value="Thioredoxin-like"/>
    <property type="match status" value="1"/>
</dbReference>
<accession>A0A4Q0XR27</accession>
<reference evidence="1 2" key="1">
    <citation type="submission" date="2017-10" db="EMBL/GenBank/DDBJ databases">
        <title>Genomics of the genus Arcobacter.</title>
        <authorList>
            <person name="Perez-Cataluna A."/>
            <person name="Figueras M.J."/>
        </authorList>
    </citation>
    <scope>NUCLEOTIDE SEQUENCE [LARGE SCALE GENOMIC DNA]</scope>
    <source>
        <strain evidence="1 2">CECT 8987</strain>
    </source>
</reference>
<proteinExistence type="predicted"/>
<name>A0A4Q0XR27_9BACT</name>
<sequence>MQISYQNRTYTLSKKERTVGSEAPAVRAKMLSNETKVIGMMAPKIQVMITLPHIGGFTQALQDILQKYSHKILAYVITSSSLKEAQSITREFDFDEACICVDFQDFANKFGVNMENQLIAKSLFIIDKEGEITYIDILENGENSFDVSAFQHALDEIINQKIKGHTHENWMGA</sequence>